<feature type="binding site" evidence="8">
    <location>
        <position position="141"/>
    </location>
    <ligand>
        <name>Zn(2+)</name>
        <dbReference type="ChEBI" id="CHEBI:29105"/>
        <label>1</label>
    </ligand>
</feature>
<keyword evidence="11" id="KW-1185">Reference proteome</keyword>
<dbReference type="GO" id="GO:0008270">
    <property type="term" value="F:zinc ion binding"/>
    <property type="evidence" value="ECO:0007669"/>
    <property type="project" value="UniProtKB-UniRule"/>
</dbReference>
<dbReference type="EMBL" id="BJMH01000004">
    <property type="protein sequence ID" value="GEB31470.1"/>
    <property type="molecule type" value="Genomic_DNA"/>
</dbReference>
<feature type="binding site" evidence="8">
    <location>
        <position position="225"/>
    </location>
    <ligand>
        <name>Zn(2+)</name>
        <dbReference type="ChEBI" id="CHEBI:29105"/>
        <label>3</label>
    </ligand>
</feature>
<dbReference type="CDD" id="cd00019">
    <property type="entry name" value="AP2Ec"/>
    <property type="match status" value="1"/>
</dbReference>
<evidence type="ECO:0000256" key="6">
    <source>
        <dbReference type="ARBA" id="ARBA00022833"/>
    </source>
</evidence>
<dbReference type="NCBIfam" id="TIGR00587">
    <property type="entry name" value="nfo"/>
    <property type="match status" value="1"/>
</dbReference>
<dbReference type="STRING" id="54914.AV540_09585"/>
<dbReference type="PANTHER" id="PTHR21445:SF0">
    <property type="entry name" value="APURINIC-APYRIMIDINIC ENDONUCLEASE"/>
    <property type="match status" value="1"/>
</dbReference>
<dbReference type="PANTHER" id="PTHR21445">
    <property type="entry name" value="ENDONUCLEASE IV ENDODEOXYRIBONUCLEASE IV"/>
    <property type="match status" value="1"/>
</dbReference>
<comment type="caution">
    <text evidence="10">The sequence shown here is derived from an EMBL/GenBank/DDBJ whole genome shotgun (WGS) entry which is preliminary data.</text>
</comment>
<dbReference type="Gene3D" id="3.20.20.150">
    <property type="entry name" value="Divalent-metal-dependent TIM barrel enzymes"/>
    <property type="match status" value="1"/>
</dbReference>
<dbReference type="GO" id="GO:0006284">
    <property type="term" value="P:base-excision repair"/>
    <property type="evidence" value="ECO:0007669"/>
    <property type="project" value="TreeGrafter"/>
</dbReference>
<evidence type="ECO:0000256" key="4">
    <source>
        <dbReference type="ARBA" id="ARBA00022763"/>
    </source>
</evidence>
<keyword evidence="2 8" id="KW-0540">Nuclease</keyword>
<evidence type="ECO:0000256" key="3">
    <source>
        <dbReference type="ARBA" id="ARBA00022723"/>
    </source>
</evidence>
<dbReference type="PROSITE" id="PS00730">
    <property type="entry name" value="AP_NUCLEASE_F2_2"/>
    <property type="match status" value="1"/>
</dbReference>
<feature type="binding site" evidence="8">
    <location>
        <position position="105"/>
    </location>
    <ligand>
        <name>Zn(2+)</name>
        <dbReference type="ChEBI" id="CHEBI:29105"/>
        <label>1</label>
    </ligand>
</feature>
<dbReference type="GO" id="GO:0008833">
    <property type="term" value="F:deoxyribonuclease IV (phage-T4-induced) activity"/>
    <property type="evidence" value="ECO:0007669"/>
    <property type="project" value="UniProtKB-UniRule"/>
</dbReference>
<feature type="binding site" evidence="8">
    <location>
        <position position="210"/>
    </location>
    <ligand>
        <name>Zn(2+)</name>
        <dbReference type="ChEBI" id="CHEBI:29105"/>
        <label>2</label>
    </ligand>
</feature>
<dbReference type="Pfam" id="PF01261">
    <property type="entry name" value="AP_endonuc_2"/>
    <property type="match status" value="1"/>
</dbReference>
<feature type="binding site" evidence="8">
    <location>
        <position position="255"/>
    </location>
    <ligand>
        <name>Zn(2+)</name>
        <dbReference type="ChEBI" id="CHEBI:29105"/>
        <label>2</label>
    </ligand>
</feature>
<dbReference type="PROSITE" id="PS00731">
    <property type="entry name" value="AP_NUCLEASE_F2_3"/>
    <property type="match status" value="1"/>
</dbReference>
<gene>
    <name evidence="10" type="primary">nfo_1</name>
    <name evidence="8" type="synonym">nfo</name>
    <name evidence="10" type="ORF">BPA01_10500</name>
</gene>
<dbReference type="InterPro" id="IPR036237">
    <property type="entry name" value="Xyl_isomerase-like_sf"/>
</dbReference>
<feature type="binding site" evidence="8">
    <location>
        <position position="141"/>
    </location>
    <ligand>
        <name>Zn(2+)</name>
        <dbReference type="ChEBI" id="CHEBI:29105"/>
        <label>2</label>
    </ligand>
</feature>
<evidence type="ECO:0000256" key="7">
    <source>
        <dbReference type="ARBA" id="ARBA00023204"/>
    </source>
</evidence>
<dbReference type="Proteomes" id="UP000316882">
    <property type="component" value="Unassembled WGS sequence"/>
</dbReference>
<feature type="domain" description="Xylose isomerase-like TIM barrel" evidence="9">
    <location>
        <begin position="19"/>
        <end position="273"/>
    </location>
</feature>
<name>A0A4Y3PAC8_BREPA</name>
<dbReference type="SUPFAM" id="SSF51658">
    <property type="entry name" value="Xylose isomerase-like"/>
    <property type="match status" value="1"/>
</dbReference>
<dbReference type="GO" id="GO:0008081">
    <property type="term" value="F:phosphoric diester hydrolase activity"/>
    <property type="evidence" value="ECO:0007669"/>
    <property type="project" value="TreeGrafter"/>
</dbReference>
<dbReference type="SMART" id="SM00518">
    <property type="entry name" value="AP2Ec"/>
    <property type="match status" value="1"/>
</dbReference>
<evidence type="ECO:0000313" key="10">
    <source>
        <dbReference type="EMBL" id="GEB31470.1"/>
    </source>
</evidence>
<sequence length="280" mass="30937">MQIGCHVSIRNGYEEAARTAHKEGGASFQFFPKNPRSLGVKSFASRDAAACRAFCEQHGMLAIAHTAYLVNLCVETADLYEVTVASVRNDLEIAEACGALGVVVHFGQDKGPDVLAGYRRMIQMMNEILAGWSGQAKLLIENNAGQGNRMGITLEELTQVRQLLAEPEKVGFCLDTCHAFASGLWNGENWREVAERMRELDYFSHLRAVHLNDSVYPSGSFRDRHAPIGKGMIGDEAFAEFLRTPELHGLPIVLETARGTDGGHREEIRHVRQLAGEWQA</sequence>
<proteinExistence type="inferred from homology"/>
<keyword evidence="8 10" id="KW-0255">Endonuclease</keyword>
<feature type="binding site" evidence="8">
    <location>
        <position position="65"/>
    </location>
    <ligand>
        <name>Zn(2+)</name>
        <dbReference type="ChEBI" id="CHEBI:29105"/>
        <label>1</label>
    </ligand>
</feature>
<comment type="catalytic activity">
    <reaction evidence="8">
        <text>Endonucleolytic cleavage to 5'-phosphooligonucleotide end-products.</text>
        <dbReference type="EC" id="3.1.21.2"/>
    </reaction>
</comment>
<feature type="binding site" evidence="8">
    <location>
        <position position="223"/>
    </location>
    <ligand>
        <name>Zn(2+)</name>
        <dbReference type="ChEBI" id="CHEBI:29105"/>
        <label>3</label>
    </ligand>
</feature>
<dbReference type="InterPro" id="IPR001719">
    <property type="entry name" value="AP_endonuc_2"/>
</dbReference>
<reference evidence="10 11" key="1">
    <citation type="submission" date="2019-06" db="EMBL/GenBank/DDBJ databases">
        <title>Whole genome shotgun sequence of Brevibacillus parabrevis NBRC 12334.</title>
        <authorList>
            <person name="Hosoyama A."/>
            <person name="Uohara A."/>
            <person name="Ohji S."/>
            <person name="Ichikawa N."/>
        </authorList>
    </citation>
    <scope>NUCLEOTIDE SEQUENCE [LARGE SCALE GENOMIC DNA]</scope>
    <source>
        <strain evidence="10 11">NBRC 12334</strain>
    </source>
</reference>
<dbReference type="PROSITE" id="PS51432">
    <property type="entry name" value="AP_NUCLEASE_F2_4"/>
    <property type="match status" value="1"/>
</dbReference>
<dbReference type="InterPro" id="IPR013022">
    <property type="entry name" value="Xyl_isomerase-like_TIM-brl"/>
</dbReference>
<accession>A0A4Y3PAC8</accession>
<keyword evidence="3 8" id="KW-0479">Metal-binding</keyword>
<dbReference type="InterPro" id="IPR018246">
    <property type="entry name" value="AP_endonuc_F2_Zn_BS"/>
</dbReference>
<evidence type="ECO:0000256" key="2">
    <source>
        <dbReference type="ARBA" id="ARBA00022722"/>
    </source>
</evidence>
<evidence type="ECO:0000259" key="9">
    <source>
        <dbReference type="Pfam" id="PF01261"/>
    </source>
</evidence>
<evidence type="ECO:0000256" key="1">
    <source>
        <dbReference type="ARBA" id="ARBA00005340"/>
    </source>
</evidence>
<evidence type="ECO:0000256" key="5">
    <source>
        <dbReference type="ARBA" id="ARBA00022801"/>
    </source>
</evidence>
<keyword evidence="6 8" id="KW-0862">Zinc</keyword>
<dbReference type="HAMAP" id="MF_00152">
    <property type="entry name" value="Nfo"/>
    <property type="match status" value="1"/>
</dbReference>
<keyword evidence="4 8" id="KW-0227">DNA damage</keyword>
<feature type="binding site" evidence="8">
    <location>
        <position position="175"/>
    </location>
    <ligand>
        <name>Zn(2+)</name>
        <dbReference type="ChEBI" id="CHEBI:29105"/>
        <label>2</label>
    </ligand>
</feature>
<comment type="function">
    <text evidence="8">Endonuclease IV plays a role in DNA repair. It cleaves phosphodiester bonds at apurinic or apyrimidinic (AP) sites, generating a 3'-hydroxyl group and a 5'-terminal sugar phosphate.</text>
</comment>
<dbReference type="RefSeq" id="WP_122965889.1">
    <property type="nucleotide sequence ID" value="NZ_BJMH01000004.1"/>
</dbReference>
<keyword evidence="7 8" id="KW-0234">DNA repair</keyword>
<comment type="similarity">
    <text evidence="1 8">Belongs to the AP endonuclease 2 family.</text>
</comment>
<dbReference type="GO" id="GO:0003677">
    <property type="term" value="F:DNA binding"/>
    <property type="evidence" value="ECO:0007669"/>
    <property type="project" value="InterPro"/>
</dbReference>
<evidence type="ECO:0000256" key="8">
    <source>
        <dbReference type="HAMAP-Rule" id="MF_00152"/>
    </source>
</evidence>
<comment type="cofactor">
    <cofactor evidence="8">
        <name>Zn(2+)</name>
        <dbReference type="ChEBI" id="CHEBI:29105"/>
    </cofactor>
    <text evidence="8">Binds 3 Zn(2+) ions.</text>
</comment>
<dbReference type="AlphaFoldDB" id="A0A4Y3PAC8"/>
<dbReference type="EC" id="3.1.21.2" evidence="8"/>
<feature type="binding site" evidence="8">
    <location>
        <position position="178"/>
    </location>
    <ligand>
        <name>Zn(2+)</name>
        <dbReference type="ChEBI" id="CHEBI:29105"/>
        <label>3</label>
    </ligand>
</feature>
<evidence type="ECO:0000313" key="11">
    <source>
        <dbReference type="Proteomes" id="UP000316882"/>
    </source>
</evidence>
<dbReference type="GO" id="GO:0003906">
    <property type="term" value="F:DNA-(apurinic or apyrimidinic site) endonuclease activity"/>
    <property type="evidence" value="ECO:0007669"/>
    <property type="project" value="TreeGrafter"/>
</dbReference>
<protein>
    <recommendedName>
        <fullName evidence="8">Probable endonuclease 4</fullName>
        <ecNumber evidence="8">3.1.21.2</ecNumber>
    </recommendedName>
    <alternativeName>
        <fullName evidence="8">Endodeoxyribonuclease IV</fullName>
    </alternativeName>
    <alternativeName>
        <fullName evidence="8">Endonuclease IV</fullName>
    </alternativeName>
</protein>
<organism evidence="10 11">
    <name type="scientific">Brevibacillus parabrevis</name>
    <dbReference type="NCBI Taxonomy" id="54914"/>
    <lineage>
        <taxon>Bacteria</taxon>
        <taxon>Bacillati</taxon>
        <taxon>Bacillota</taxon>
        <taxon>Bacilli</taxon>
        <taxon>Bacillales</taxon>
        <taxon>Paenibacillaceae</taxon>
        <taxon>Brevibacillus</taxon>
    </lineage>
</organism>
<keyword evidence="5 8" id="KW-0378">Hydrolase</keyword>